<protein>
    <submittedName>
        <fullName evidence="5">Serine protease</fullName>
    </submittedName>
</protein>
<feature type="domain" description="Peptidase S1" evidence="4">
    <location>
        <begin position="41"/>
        <end position="264"/>
    </location>
</feature>
<organism evidence="5 7">
    <name type="scientific">Saccharopolyspora gregorii</name>
    <dbReference type="NCBI Taxonomy" id="33914"/>
    <lineage>
        <taxon>Bacteria</taxon>
        <taxon>Bacillati</taxon>
        <taxon>Actinomycetota</taxon>
        <taxon>Actinomycetes</taxon>
        <taxon>Pseudonocardiales</taxon>
        <taxon>Pseudonocardiaceae</taxon>
        <taxon>Saccharopolyspora</taxon>
    </lineage>
</organism>
<reference evidence="5" key="3">
    <citation type="submission" date="2023-12" db="EMBL/GenBank/DDBJ databases">
        <authorList>
            <person name="Sun Q."/>
            <person name="Inoue M."/>
        </authorList>
    </citation>
    <scope>NUCLEOTIDE SEQUENCE</scope>
    <source>
        <strain evidence="5">JCM 9687</strain>
    </source>
</reference>
<comment type="caution">
    <text evidence="5">The sequence shown here is derived from an EMBL/GenBank/DDBJ whole genome shotgun (WGS) entry which is preliminary data.</text>
</comment>
<evidence type="ECO:0000313" key="7">
    <source>
        <dbReference type="Proteomes" id="UP001500483"/>
    </source>
</evidence>
<dbReference type="GO" id="GO:0008233">
    <property type="term" value="F:peptidase activity"/>
    <property type="evidence" value="ECO:0007669"/>
    <property type="project" value="UniProtKB-KW"/>
</dbReference>
<dbReference type="PRINTS" id="PR00722">
    <property type="entry name" value="CHYMOTRYPSIN"/>
</dbReference>
<dbReference type="Gene3D" id="2.40.10.10">
    <property type="entry name" value="Trypsin-like serine proteases"/>
    <property type="match status" value="1"/>
</dbReference>
<keyword evidence="7" id="KW-1185">Reference proteome</keyword>
<keyword evidence="2" id="KW-0720">Serine protease</keyword>
<evidence type="ECO:0000313" key="5">
    <source>
        <dbReference type="EMBL" id="GAA3352924.1"/>
    </source>
</evidence>
<sequence>MVAAPRRMARIAGIAAVALSAAATVSVSAAQAEPADVTPYIVGGQDADIADHPFVVALTTPDGQQFCGGSLVSETKVVTAAHCTTGSDPSEINVLSGQTEISGTGGTVSEVSDVWVHPEYTDATLGFDVSVLTLSAPVEGAQPIELATADDAGYTAGTDATLLGWGTTSEGGSTSDHLKTATVPVSSDADCSAGYDEYSPDSMVCAGLPEGGVDACQGDSGGPMVADGRLIGVTSWGEGCARPGKPGVYARVGAYNDVLTEQIGS</sequence>
<evidence type="ECO:0000313" key="6">
    <source>
        <dbReference type="EMBL" id="GAA3354938.1"/>
    </source>
</evidence>
<evidence type="ECO:0000259" key="4">
    <source>
        <dbReference type="PROSITE" id="PS50240"/>
    </source>
</evidence>
<dbReference type="InterPro" id="IPR043504">
    <property type="entry name" value="Peptidase_S1_PA_chymotrypsin"/>
</dbReference>
<reference evidence="5" key="1">
    <citation type="journal article" date="2014" name="Int. J. Syst. Evol. Microbiol.">
        <title>Complete genome of a new Firmicutes species belonging to the dominant human colonic microbiota ('Ruminococcus bicirculans') reveals two chromosomes and a selective capacity to utilize plant glucans.</title>
        <authorList>
            <consortium name="NISC Comparative Sequencing Program"/>
            <person name="Wegmann U."/>
            <person name="Louis P."/>
            <person name="Goesmann A."/>
            <person name="Henrissat B."/>
            <person name="Duncan S.H."/>
            <person name="Flint H.J."/>
        </authorList>
    </citation>
    <scope>NUCLEOTIDE SEQUENCE</scope>
    <source>
        <strain evidence="5">JCM 9687</strain>
    </source>
</reference>
<dbReference type="RefSeq" id="WP_258342613.1">
    <property type="nucleotide sequence ID" value="NZ_BAAAYK010000009.1"/>
</dbReference>
<dbReference type="CDD" id="cd00190">
    <property type="entry name" value="Tryp_SPc"/>
    <property type="match status" value="1"/>
</dbReference>
<dbReference type="PANTHER" id="PTHR24252">
    <property type="entry name" value="ACROSIN-RELATED"/>
    <property type="match status" value="1"/>
</dbReference>
<dbReference type="GO" id="GO:0006508">
    <property type="term" value="P:proteolysis"/>
    <property type="evidence" value="ECO:0007669"/>
    <property type="project" value="UniProtKB-KW"/>
</dbReference>
<dbReference type="InterPro" id="IPR009003">
    <property type="entry name" value="Peptidase_S1_PA"/>
</dbReference>
<proteinExistence type="predicted"/>
<gene>
    <name evidence="5" type="ORF">GCM10020366_04370</name>
    <name evidence="6" type="ORF">GCM10020366_13020</name>
</gene>
<evidence type="ECO:0000256" key="3">
    <source>
        <dbReference type="SAM" id="SignalP"/>
    </source>
</evidence>
<dbReference type="InterPro" id="IPR001314">
    <property type="entry name" value="Peptidase_S1A"/>
</dbReference>
<dbReference type="PROSITE" id="PS50240">
    <property type="entry name" value="TRYPSIN_DOM"/>
    <property type="match status" value="1"/>
</dbReference>
<dbReference type="Pfam" id="PF00089">
    <property type="entry name" value="Trypsin"/>
    <property type="match status" value="1"/>
</dbReference>
<dbReference type="PANTHER" id="PTHR24252:SF7">
    <property type="entry name" value="HYALIN"/>
    <property type="match status" value="1"/>
</dbReference>
<dbReference type="InterPro" id="IPR001254">
    <property type="entry name" value="Trypsin_dom"/>
</dbReference>
<keyword evidence="3" id="KW-0732">Signal</keyword>
<dbReference type="SMART" id="SM00020">
    <property type="entry name" value="Tryp_SPc"/>
    <property type="match status" value="1"/>
</dbReference>
<dbReference type="EMBL" id="BAAAYK010000009">
    <property type="protein sequence ID" value="GAA3352924.1"/>
    <property type="molecule type" value="Genomic_DNA"/>
</dbReference>
<dbReference type="PROSITE" id="PS00135">
    <property type="entry name" value="TRYPSIN_SER"/>
    <property type="match status" value="1"/>
</dbReference>
<dbReference type="InterPro" id="IPR033116">
    <property type="entry name" value="TRYPSIN_SER"/>
</dbReference>
<reference evidence="7" key="2">
    <citation type="journal article" date="2019" name="Int. J. Syst. Evol. Microbiol.">
        <title>The Global Catalogue of Microorganisms (GCM) 10K type strain sequencing project: providing services to taxonomists for standard genome sequencing and annotation.</title>
        <authorList>
            <consortium name="The Broad Institute Genomics Platform"/>
            <consortium name="The Broad Institute Genome Sequencing Center for Infectious Disease"/>
            <person name="Wu L."/>
            <person name="Ma J."/>
        </authorList>
    </citation>
    <scope>NUCLEOTIDE SEQUENCE [LARGE SCALE GENOMIC DNA]</scope>
    <source>
        <strain evidence="7">JCM 9687</strain>
    </source>
</reference>
<evidence type="ECO:0000256" key="1">
    <source>
        <dbReference type="ARBA" id="ARBA00023157"/>
    </source>
</evidence>
<dbReference type="Proteomes" id="UP001500483">
    <property type="component" value="Unassembled WGS sequence"/>
</dbReference>
<keyword evidence="1" id="KW-1015">Disulfide bond</keyword>
<dbReference type="SUPFAM" id="SSF50494">
    <property type="entry name" value="Trypsin-like serine proteases"/>
    <property type="match status" value="1"/>
</dbReference>
<accession>A0ABP6RP69</accession>
<evidence type="ECO:0000256" key="2">
    <source>
        <dbReference type="RuleBase" id="RU363034"/>
    </source>
</evidence>
<feature type="signal peptide" evidence="3">
    <location>
        <begin position="1"/>
        <end position="29"/>
    </location>
</feature>
<dbReference type="PROSITE" id="PS00134">
    <property type="entry name" value="TRYPSIN_HIS"/>
    <property type="match status" value="1"/>
</dbReference>
<name>A0ABP6RP69_9PSEU</name>
<feature type="chain" id="PRO_5045029778" evidence="3">
    <location>
        <begin position="30"/>
        <end position="265"/>
    </location>
</feature>
<keyword evidence="2 5" id="KW-0645">Protease</keyword>
<keyword evidence="2" id="KW-0378">Hydrolase</keyword>
<dbReference type="EMBL" id="BAAAYK010000038">
    <property type="protein sequence ID" value="GAA3354938.1"/>
    <property type="molecule type" value="Genomic_DNA"/>
</dbReference>
<dbReference type="InterPro" id="IPR018114">
    <property type="entry name" value="TRYPSIN_HIS"/>
</dbReference>